<feature type="transmembrane region" description="Helical" evidence="6">
    <location>
        <begin position="37"/>
        <end position="54"/>
    </location>
</feature>
<comment type="subcellular location">
    <subcellularLocation>
        <location evidence="1">Membrane</location>
        <topology evidence="1">Multi-pass membrane protein</topology>
    </subcellularLocation>
</comment>
<dbReference type="Proteomes" id="UP000634455">
    <property type="component" value="Unassembled WGS sequence"/>
</dbReference>
<evidence type="ECO:0000256" key="5">
    <source>
        <dbReference type="ARBA" id="ARBA00023136"/>
    </source>
</evidence>
<protein>
    <submittedName>
        <fullName evidence="7">ABC transporter permease</fullName>
    </submittedName>
</protein>
<proteinExistence type="inferred from homology"/>
<evidence type="ECO:0000256" key="6">
    <source>
        <dbReference type="SAM" id="Phobius"/>
    </source>
</evidence>
<dbReference type="InterPro" id="IPR003339">
    <property type="entry name" value="ABC/ECF_trnsptr_transmembrane"/>
</dbReference>
<dbReference type="CDD" id="cd16914">
    <property type="entry name" value="EcfT"/>
    <property type="match status" value="1"/>
</dbReference>
<dbReference type="RefSeq" id="WP_189639320.1">
    <property type="nucleotide sequence ID" value="NZ_BMZF01000001.1"/>
</dbReference>
<dbReference type="PANTHER" id="PTHR33514:SF13">
    <property type="entry name" value="PROTEIN ABCI12, CHLOROPLASTIC"/>
    <property type="match status" value="1"/>
</dbReference>
<evidence type="ECO:0000256" key="1">
    <source>
        <dbReference type="ARBA" id="ARBA00004141"/>
    </source>
</evidence>
<evidence type="ECO:0000313" key="8">
    <source>
        <dbReference type="Proteomes" id="UP000634455"/>
    </source>
</evidence>
<dbReference type="Pfam" id="PF02361">
    <property type="entry name" value="CbiQ"/>
    <property type="match status" value="1"/>
</dbReference>
<sequence length="202" mass="22184">MLSLTLPMQSWAHSIPAWVKLALLVVISFAMFPIRDIAILAVIVGGVTCLYLTLGRMACAQGLKMLKPLAWMMAILLIYHVITGQIGEGIRITLKMFALVGIANFVTMTTRLDDMIAVVMILLAPLKLLGINTRSIALAFAMVIRFTPVLFQKSADIANSWRARSPKRVGWRVVLPLCFVAIDDAEHISEALRARGGVTSDH</sequence>
<reference evidence="8" key="1">
    <citation type="journal article" date="2019" name="Int. J. Syst. Evol. Microbiol.">
        <title>The Global Catalogue of Microorganisms (GCM) 10K type strain sequencing project: providing services to taxonomists for standard genome sequencing and annotation.</title>
        <authorList>
            <consortium name="The Broad Institute Genomics Platform"/>
            <consortium name="The Broad Institute Genome Sequencing Center for Infectious Disease"/>
            <person name="Wu L."/>
            <person name="Ma J."/>
        </authorList>
    </citation>
    <scope>NUCLEOTIDE SEQUENCE [LARGE SCALE GENOMIC DNA]</scope>
    <source>
        <strain evidence="8">KCTC 32465</strain>
    </source>
</reference>
<keyword evidence="5 6" id="KW-0472">Membrane</keyword>
<evidence type="ECO:0000313" key="7">
    <source>
        <dbReference type="EMBL" id="GHA45907.1"/>
    </source>
</evidence>
<comment type="caution">
    <text evidence="7">The sequence shown here is derived from an EMBL/GenBank/DDBJ whole genome shotgun (WGS) entry which is preliminary data.</text>
</comment>
<keyword evidence="4 6" id="KW-1133">Transmembrane helix</keyword>
<gene>
    <name evidence="7" type="ORF">GCM10008927_08780</name>
</gene>
<organism evidence="7 8">
    <name type="scientific">Paramylibacter ulvae</name>
    <dbReference type="NCBI Taxonomy" id="1651968"/>
    <lineage>
        <taxon>Bacteria</taxon>
        <taxon>Pseudomonadati</taxon>
        <taxon>Pseudomonadota</taxon>
        <taxon>Alphaproteobacteria</taxon>
        <taxon>Rhodobacterales</taxon>
        <taxon>Paracoccaceae</taxon>
        <taxon>Paramylibacter</taxon>
    </lineage>
</organism>
<evidence type="ECO:0000256" key="2">
    <source>
        <dbReference type="ARBA" id="ARBA00008564"/>
    </source>
</evidence>
<dbReference type="PANTHER" id="PTHR33514">
    <property type="entry name" value="PROTEIN ABCI12, CHLOROPLASTIC"/>
    <property type="match status" value="1"/>
</dbReference>
<keyword evidence="8" id="KW-1185">Reference proteome</keyword>
<keyword evidence="3 6" id="KW-0812">Transmembrane</keyword>
<evidence type="ECO:0000256" key="3">
    <source>
        <dbReference type="ARBA" id="ARBA00022692"/>
    </source>
</evidence>
<feature type="transmembrane region" description="Helical" evidence="6">
    <location>
        <begin position="116"/>
        <end position="144"/>
    </location>
</feature>
<feature type="transmembrane region" description="Helical" evidence="6">
    <location>
        <begin position="66"/>
        <end position="86"/>
    </location>
</feature>
<feature type="transmembrane region" description="Helical" evidence="6">
    <location>
        <begin position="12"/>
        <end position="31"/>
    </location>
</feature>
<dbReference type="EMBL" id="BMZF01000001">
    <property type="protein sequence ID" value="GHA45907.1"/>
    <property type="molecule type" value="Genomic_DNA"/>
</dbReference>
<comment type="similarity">
    <text evidence="2">Belongs to the CbiQ family.</text>
</comment>
<evidence type="ECO:0000256" key="4">
    <source>
        <dbReference type="ARBA" id="ARBA00022989"/>
    </source>
</evidence>
<accession>A0ABQ3CXG7</accession>
<name>A0ABQ3CXG7_9RHOB</name>